<evidence type="ECO:0000256" key="3">
    <source>
        <dbReference type="ARBA" id="ARBA00022692"/>
    </source>
</evidence>
<feature type="transmembrane region" description="Helical" evidence="6">
    <location>
        <begin position="85"/>
        <end position="107"/>
    </location>
</feature>
<proteinExistence type="predicted"/>
<name>A0A4Y8ZTN2_9SPHN</name>
<reference evidence="7 8" key="1">
    <citation type="submission" date="2019-03" db="EMBL/GenBank/DDBJ databases">
        <title>Genome sequence of Sphingomonas sp. 17J27-24.</title>
        <authorList>
            <person name="Kim M."/>
            <person name="Maeng S."/>
            <person name="Sathiyaraj S."/>
        </authorList>
    </citation>
    <scope>NUCLEOTIDE SEQUENCE [LARGE SCALE GENOMIC DNA]</scope>
    <source>
        <strain evidence="7 8">17J27-24</strain>
    </source>
</reference>
<organism evidence="7 8">
    <name type="scientific">Sphingomonas parva</name>
    <dbReference type="NCBI Taxonomy" id="2555898"/>
    <lineage>
        <taxon>Bacteria</taxon>
        <taxon>Pseudomonadati</taxon>
        <taxon>Pseudomonadota</taxon>
        <taxon>Alphaproteobacteria</taxon>
        <taxon>Sphingomonadales</taxon>
        <taxon>Sphingomonadaceae</taxon>
        <taxon>Sphingomonas</taxon>
    </lineage>
</organism>
<keyword evidence="2" id="KW-1003">Cell membrane</keyword>
<sequence length="207" mass="21454">MNAPDPALAAGKPHSLVEDVYAFAIGCAFVTLGLVWLKSAGLVTGGMAGIALLLSYLLPLPAGLLFTLLNLPFFWLARRSMGNGFMVRTVLANLAITGLALLAPLAFRLEDVNGLFAALFGGTIIGMGILALARHHAGVGGLGIVALALQRRRGWNAGRTSLIGDAIILAASLPVLAPTQFLLSVASAAAISGVLIAWHRPGRYTGY</sequence>
<dbReference type="GO" id="GO:0005886">
    <property type="term" value="C:plasma membrane"/>
    <property type="evidence" value="ECO:0007669"/>
    <property type="project" value="UniProtKB-SubCell"/>
</dbReference>
<feature type="transmembrane region" description="Helical" evidence="6">
    <location>
        <begin position="181"/>
        <end position="198"/>
    </location>
</feature>
<accession>A0A4Y8ZTN2</accession>
<evidence type="ECO:0000256" key="6">
    <source>
        <dbReference type="SAM" id="Phobius"/>
    </source>
</evidence>
<dbReference type="PANTHER" id="PTHR33545:SF5">
    <property type="entry name" value="UPF0750 MEMBRANE PROTEIN YITT"/>
    <property type="match status" value="1"/>
</dbReference>
<evidence type="ECO:0000256" key="2">
    <source>
        <dbReference type="ARBA" id="ARBA00022475"/>
    </source>
</evidence>
<keyword evidence="8" id="KW-1185">Reference proteome</keyword>
<evidence type="ECO:0000313" key="8">
    <source>
        <dbReference type="Proteomes" id="UP000298213"/>
    </source>
</evidence>
<keyword evidence="5 6" id="KW-0472">Membrane</keyword>
<evidence type="ECO:0000256" key="1">
    <source>
        <dbReference type="ARBA" id="ARBA00004651"/>
    </source>
</evidence>
<keyword evidence="3 6" id="KW-0812">Transmembrane</keyword>
<dbReference type="Proteomes" id="UP000298213">
    <property type="component" value="Unassembled WGS sequence"/>
</dbReference>
<dbReference type="Pfam" id="PF02588">
    <property type="entry name" value="YitT_membrane"/>
    <property type="match status" value="1"/>
</dbReference>
<dbReference type="PANTHER" id="PTHR33545">
    <property type="entry name" value="UPF0750 MEMBRANE PROTEIN YITT-RELATED"/>
    <property type="match status" value="1"/>
</dbReference>
<feature type="transmembrane region" description="Helical" evidence="6">
    <location>
        <begin position="49"/>
        <end position="73"/>
    </location>
</feature>
<evidence type="ECO:0000313" key="7">
    <source>
        <dbReference type="EMBL" id="TFI59361.1"/>
    </source>
</evidence>
<evidence type="ECO:0000256" key="4">
    <source>
        <dbReference type="ARBA" id="ARBA00022989"/>
    </source>
</evidence>
<dbReference type="OrthoDB" id="3296441at2"/>
<feature type="transmembrane region" description="Helical" evidence="6">
    <location>
        <begin position="20"/>
        <end position="37"/>
    </location>
</feature>
<feature type="transmembrane region" description="Helical" evidence="6">
    <location>
        <begin position="113"/>
        <end position="133"/>
    </location>
</feature>
<comment type="caution">
    <text evidence="7">The sequence shown here is derived from an EMBL/GenBank/DDBJ whole genome shotgun (WGS) entry which is preliminary data.</text>
</comment>
<dbReference type="EMBL" id="SPDV01000008">
    <property type="protein sequence ID" value="TFI59361.1"/>
    <property type="molecule type" value="Genomic_DNA"/>
</dbReference>
<comment type="subcellular location">
    <subcellularLocation>
        <location evidence="1">Cell membrane</location>
        <topology evidence="1">Multi-pass membrane protein</topology>
    </subcellularLocation>
</comment>
<dbReference type="RefSeq" id="WP_135084672.1">
    <property type="nucleotide sequence ID" value="NZ_SPDV01000008.1"/>
</dbReference>
<dbReference type="InterPro" id="IPR051461">
    <property type="entry name" value="UPF0750_membrane"/>
</dbReference>
<protein>
    <submittedName>
        <fullName evidence="7">YitT family protein</fullName>
    </submittedName>
</protein>
<dbReference type="AlphaFoldDB" id="A0A4Y8ZTN2"/>
<dbReference type="InterPro" id="IPR003740">
    <property type="entry name" value="YitT"/>
</dbReference>
<gene>
    <name evidence="7" type="ORF">E2493_05860</name>
</gene>
<keyword evidence="4 6" id="KW-1133">Transmembrane helix</keyword>
<evidence type="ECO:0000256" key="5">
    <source>
        <dbReference type="ARBA" id="ARBA00023136"/>
    </source>
</evidence>